<dbReference type="STRING" id="418702.BJN45_14265"/>
<evidence type="ECO:0000256" key="1">
    <source>
        <dbReference type="ARBA" id="ARBA00022475"/>
    </source>
</evidence>
<dbReference type="Proteomes" id="UP000187526">
    <property type="component" value="Unassembled WGS sequence"/>
</dbReference>
<comment type="function">
    <text evidence="5">Plays a role in cell envelope biogenesis, maintenance of cell envelope integrity and membrane homeostasis.</text>
</comment>
<dbReference type="NCBIfam" id="NF001325">
    <property type="entry name" value="PRK00259.1-3"/>
    <property type="match status" value="1"/>
</dbReference>
<comment type="caution">
    <text evidence="6">The sequence shown here is derived from an EMBL/GenBank/DDBJ whole genome shotgun (WGS) entry which is preliminary data.</text>
</comment>
<sequence length="202" mass="22509">MKLLFDLFPVILFFAAFKYAGSHPDAAADWVGTLLGGAAVNTAQAPILLATVVVILATMAQIAWVHFRHGKVDKMLWVSLGLVVVFGGMTLAFQNEAFIKWKPTILYWVFAGSMGFATLFMKKNAIKTMLGEQLKLPETIWQRLNLAWIAFFVVMGVLNLVIAFNFPTDTWVNFKLFGGMGLMFVFILAQGAMLSKYVEEDK</sequence>
<accession>A0A1R1I157</accession>
<dbReference type="AlphaFoldDB" id="A0A1R1I157"/>
<evidence type="ECO:0000256" key="4">
    <source>
        <dbReference type="ARBA" id="ARBA00023136"/>
    </source>
</evidence>
<dbReference type="EMBL" id="MTHD01000005">
    <property type="protein sequence ID" value="OMG52458.1"/>
    <property type="molecule type" value="Genomic_DNA"/>
</dbReference>
<evidence type="ECO:0000313" key="6">
    <source>
        <dbReference type="EMBL" id="OMG52458.1"/>
    </source>
</evidence>
<protein>
    <recommendedName>
        <fullName evidence="5">Inner membrane-spanning protein YciB</fullName>
    </recommendedName>
</protein>
<dbReference type="InterPro" id="IPR006008">
    <property type="entry name" value="YciB"/>
</dbReference>
<feature type="transmembrane region" description="Helical" evidence="5">
    <location>
        <begin position="46"/>
        <end position="64"/>
    </location>
</feature>
<dbReference type="GO" id="GO:0005886">
    <property type="term" value="C:plasma membrane"/>
    <property type="evidence" value="ECO:0007669"/>
    <property type="project" value="UniProtKB-SubCell"/>
</dbReference>
<evidence type="ECO:0000256" key="5">
    <source>
        <dbReference type="HAMAP-Rule" id="MF_00189"/>
    </source>
</evidence>
<comment type="subcellular location">
    <subcellularLocation>
        <location evidence="5">Cell inner membrane</location>
        <topology evidence="5">Multi-pass membrane protein</topology>
    </subcellularLocation>
</comment>
<dbReference type="NCBIfam" id="TIGR00997">
    <property type="entry name" value="ispZ"/>
    <property type="match status" value="1"/>
</dbReference>
<dbReference type="OrthoDB" id="9788219at2"/>
<keyword evidence="7" id="KW-1185">Reference proteome</keyword>
<evidence type="ECO:0000256" key="3">
    <source>
        <dbReference type="ARBA" id="ARBA00022989"/>
    </source>
</evidence>
<organism evidence="6 7">
    <name type="scientific">Azonexus hydrophilus</name>
    <dbReference type="NCBI Taxonomy" id="418702"/>
    <lineage>
        <taxon>Bacteria</taxon>
        <taxon>Pseudomonadati</taxon>
        <taxon>Pseudomonadota</taxon>
        <taxon>Betaproteobacteria</taxon>
        <taxon>Rhodocyclales</taxon>
        <taxon>Azonexaceae</taxon>
        <taxon>Azonexus</taxon>
    </lineage>
</organism>
<gene>
    <name evidence="5" type="primary">yciB</name>
    <name evidence="6" type="ORF">BJN45_14265</name>
</gene>
<keyword evidence="4 5" id="KW-0472">Membrane</keyword>
<name>A0A1R1I157_9RHOO</name>
<keyword evidence="5" id="KW-0997">Cell inner membrane</keyword>
<feature type="transmembrane region" description="Helical" evidence="5">
    <location>
        <begin position="105"/>
        <end position="122"/>
    </location>
</feature>
<reference evidence="6 7" key="1">
    <citation type="submission" date="2016-10" db="EMBL/GenBank/DDBJ databases">
        <title>Alkaliphiles isolated from bioreactors.</title>
        <authorList>
            <person name="Salah Z."/>
            <person name="Rout S.P."/>
            <person name="Humphreys P.N."/>
        </authorList>
    </citation>
    <scope>NUCLEOTIDE SEQUENCE [LARGE SCALE GENOMIC DNA]</scope>
    <source>
        <strain evidence="6 7">ZS02</strain>
    </source>
</reference>
<proteinExistence type="inferred from homology"/>
<keyword evidence="2 5" id="KW-0812">Transmembrane</keyword>
<feature type="transmembrane region" description="Helical" evidence="5">
    <location>
        <begin position="176"/>
        <end position="194"/>
    </location>
</feature>
<feature type="transmembrane region" description="Helical" evidence="5">
    <location>
        <begin position="143"/>
        <end position="164"/>
    </location>
</feature>
<comment type="similarity">
    <text evidence="5">Belongs to the YciB family.</text>
</comment>
<evidence type="ECO:0000256" key="2">
    <source>
        <dbReference type="ARBA" id="ARBA00022692"/>
    </source>
</evidence>
<keyword evidence="1 5" id="KW-1003">Cell membrane</keyword>
<dbReference type="RefSeq" id="WP_076096386.1">
    <property type="nucleotide sequence ID" value="NZ_MTHD01000005.1"/>
</dbReference>
<keyword evidence="3 5" id="KW-1133">Transmembrane helix</keyword>
<dbReference type="Pfam" id="PF04279">
    <property type="entry name" value="IspA"/>
    <property type="match status" value="1"/>
</dbReference>
<dbReference type="HAMAP" id="MF_00189">
    <property type="entry name" value="YciB"/>
    <property type="match status" value="1"/>
</dbReference>
<feature type="transmembrane region" description="Helical" evidence="5">
    <location>
        <begin position="76"/>
        <end position="93"/>
    </location>
</feature>
<evidence type="ECO:0000313" key="7">
    <source>
        <dbReference type="Proteomes" id="UP000187526"/>
    </source>
</evidence>
<dbReference type="PANTHER" id="PTHR36917:SF1">
    <property type="entry name" value="INNER MEMBRANE-SPANNING PROTEIN YCIB"/>
    <property type="match status" value="1"/>
</dbReference>
<dbReference type="PANTHER" id="PTHR36917">
    <property type="entry name" value="INTRACELLULAR SEPTATION PROTEIN A-RELATED"/>
    <property type="match status" value="1"/>
</dbReference>